<dbReference type="AlphaFoldDB" id="A0A182QCZ5"/>
<evidence type="ECO:0000313" key="2">
    <source>
        <dbReference type="Proteomes" id="UP000075886"/>
    </source>
</evidence>
<sequence length="350" mass="37819">MGYVSYDCDRVASPLTFSSSSTVQMCFPAKQQHSKRAHPTTPKFAVLPLTPSIPSALSLHSIIDWNVTRCGVAPPVSLELRPSFGRTVLRSSSLARAVAPGTFMRRSSVGVADPNGRPPAPPLCSELSLPMLCTLRERLCGRTTAYPLPPADVPTIENLISSHTSAVEGSPTVTPSGVPFSRPRCFEPDAFEPPVAGWFGLVREKKLLIRSNGCSRIRCSWSCFSRKLFCTSLRFFHSVTSCSTSWIENTLFLKSDMISSSSSSTVRWLVPVPESPVSRRLGKPAVVCPATSAMSEGVRPLMFRISHAISPPGDSISCMQSRSRPHLAAKCSSVGYSSGSTGDKKKIVRA</sequence>
<evidence type="ECO:0000313" key="1">
    <source>
        <dbReference type="EnsemblMetazoa" id="AFAF007681-PA"/>
    </source>
</evidence>
<keyword evidence="2" id="KW-1185">Reference proteome</keyword>
<name>A0A182QCZ5_9DIPT</name>
<dbReference type="EMBL" id="AXCN02000267">
    <property type="status" value="NOT_ANNOTATED_CDS"/>
    <property type="molecule type" value="Genomic_DNA"/>
</dbReference>
<reference evidence="1" key="2">
    <citation type="submission" date="2020-05" db="UniProtKB">
        <authorList>
            <consortium name="EnsemblMetazoa"/>
        </authorList>
    </citation>
    <scope>IDENTIFICATION</scope>
    <source>
        <strain evidence="1">FAR1</strain>
    </source>
</reference>
<dbReference type="EnsemblMetazoa" id="AFAF007681-RA">
    <property type="protein sequence ID" value="AFAF007681-PA"/>
    <property type="gene ID" value="AFAF007681"/>
</dbReference>
<protein>
    <submittedName>
        <fullName evidence="1">Uncharacterized protein</fullName>
    </submittedName>
</protein>
<dbReference type="Proteomes" id="UP000075886">
    <property type="component" value="Unassembled WGS sequence"/>
</dbReference>
<reference evidence="2" key="1">
    <citation type="submission" date="2014-01" db="EMBL/GenBank/DDBJ databases">
        <title>The Genome Sequence of Anopheles farauti FAR1 (V2).</title>
        <authorList>
            <consortium name="The Broad Institute Genomics Platform"/>
            <person name="Neafsey D.E."/>
            <person name="Besansky N."/>
            <person name="Howell P."/>
            <person name="Walton C."/>
            <person name="Young S.K."/>
            <person name="Zeng Q."/>
            <person name="Gargeya S."/>
            <person name="Fitzgerald M."/>
            <person name="Haas B."/>
            <person name="Abouelleil A."/>
            <person name="Allen A.W."/>
            <person name="Alvarado L."/>
            <person name="Arachchi H.M."/>
            <person name="Berlin A.M."/>
            <person name="Chapman S.B."/>
            <person name="Gainer-Dewar J."/>
            <person name="Goldberg J."/>
            <person name="Griggs A."/>
            <person name="Gujja S."/>
            <person name="Hansen M."/>
            <person name="Howarth C."/>
            <person name="Imamovic A."/>
            <person name="Ireland A."/>
            <person name="Larimer J."/>
            <person name="McCowan C."/>
            <person name="Murphy C."/>
            <person name="Pearson M."/>
            <person name="Poon T.W."/>
            <person name="Priest M."/>
            <person name="Roberts A."/>
            <person name="Saif S."/>
            <person name="Shea T."/>
            <person name="Sisk P."/>
            <person name="Sykes S."/>
            <person name="Wortman J."/>
            <person name="Nusbaum C."/>
            <person name="Birren B."/>
        </authorList>
    </citation>
    <scope>NUCLEOTIDE SEQUENCE [LARGE SCALE GENOMIC DNA]</scope>
    <source>
        <strain evidence="2">FAR1</strain>
    </source>
</reference>
<organism evidence="1 2">
    <name type="scientific">Anopheles farauti</name>
    <dbReference type="NCBI Taxonomy" id="69004"/>
    <lineage>
        <taxon>Eukaryota</taxon>
        <taxon>Metazoa</taxon>
        <taxon>Ecdysozoa</taxon>
        <taxon>Arthropoda</taxon>
        <taxon>Hexapoda</taxon>
        <taxon>Insecta</taxon>
        <taxon>Pterygota</taxon>
        <taxon>Neoptera</taxon>
        <taxon>Endopterygota</taxon>
        <taxon>Diptera</taxon>
        <taxon>Nematocera</taxon>
        <taxon>Culicoidea</taxon>
        <taxon>Culicidae</taxon>
        <taxon>Anophelinae</taxon>
        <taxon>Anopheles</taxon>
    </lineage>
</organism>
<accession>A0A182QCZ5</accession>
<dbReference type="VEuPathDB" id="VectorBase:AFAF007681"/>
<proteinExistence type="predicted"/>